<evidence type="ECO:0000313" key="2">
    <source>
        <dbReference type="EMBL" id="CAE7190682.1"/>
    </source>
</evidence>
<dbReference type="Proteomes" id="UP000663827">
    <property type="component" value="Unassembled WGS sequence"/>
</dbReference>
<feature type="region of interest" description="Disordered" evidence="1">
    <location>
        <begin position="165"/>
        <end position="192"/>
    </location>
</feature>
<proteinExistence type="predicted"/>
<organism evidence="2 3">
    <name type="scientific">Rhizoctonia solani</name>
    <dbReference type="NCBI Taxonomy" id="456999"/>
    <lineage>
        <taxon>Eukaryota</taxon>
        <taxon>Fungi</taxon>
        <taxon>Dikarya</taxon>
        <taxon>Basidiomycota</taxon>
        <taxon>Agaricomycotina</taxon>
        <taxon>Agaricomycetes</taxon>
        <taxon>Cantharellales</taxon>
        <taxon>Ceratobasidiaceae</taxon>
        <taxon>Rhizoctonia</taxon>
    </lineage>
</organism>
<accession>A0A8H3E424</accession>
<evidence type="ECO:0008006" key="4">
    <source>
        <dbReference type="Google" id="ProtNLM"/>
    </source>
</evidence>
<comment type="caution">
    <text evidence="2">The sequence shown here is derived from an EMBL/GenBank/DDBJ whole genome shotgun (WGS) entry which is preliminary data.</text>
</comment>
<reference evidence="2" key="1">
    <citation type="submission" date="2021-01" db="EMBL/GenBank/DDBJ databases">
        <authorList>
            <person name="Kaushik A."/>
        </authorList>
    </citation>
    <scope>NUCLEOTIDE SEQUENCE</scope>
    <source>
        <strain evidence="2">AG5</strain>
    </source>
</reference>
<gene>
    <name evidence="2" type="ORF">RDB_LOCUS127352</name>
</gene>
<evidence type="ECO:0000256" key="1">
    <source>
        <dbReference type="SAM" id="MobiDB-lite"/>
    </source>
</evidence>
<dbReference type="EMBL" id="CAJNJQ010003031">
    <property type="protein sequence ID" value="CAE7190682.1"/>
    <property type="molecule type" value="Genomic_DNA"/>
</dbReference>
<evidence type="ECO:0000313" key="3">
    <source>
        <dbReference type="Proteomes" id="UP000663827"/>
    </source>
</evidence>
<feature type="compositionally biased region" description="Basic and acidic residues" evidence="1">
    <location>
        <begin position="183"/>
        <end position="192"/>
    </location>
</feature>
<dbReference type="AlphaFoldDB" id="A0A8H3E424"/>
<feature type="region of interest" description="Disordered" evidence="1">
    <location>
        <begin position="427"/>
        <end position="452"/>
    </location>
</feature>
<name>A0A8H3E424_9AGAM</name>
<feature type="compositionally biased region" description="Low complexity" evidence="1">
    <location>
        <begin position="427"/>
        <end position="437"/>
    </location>
</feature>
<sequence length="452" mass="51265">MPPKRTVSPCLECFKRSRTNTSGRSRCSGGNPCKWCKNNRIVCTYDYQPEDSLGSPTAVPSLPPTPVVAQQASNIQHPAPAEDKRMFVLQHSNGSVSVRFVPDPENIGTVDPDELGEGDIDPYTLPSENYNILVNAFKRKRLDQVKPANFTLPVAKRIRGGLDQALDEGEGDQGPPPPPPPQEEDRERPADPETPRVMQNLIETSTAAVLALTQVVTDMRRDNNKGTDRQSTRDKRIHRLDLIEEDEVLSKVDAMIPRQMHRVFEQGWKVDFSMYMLTDDYCESPEAKKVAADKLFVGQGNNIITQPAELSLVNKDPTTLTLAHFMQAAPRFIILLKTYFGEDLARAWQAHCDFILGHSRREKIWHLLMTYDATIRRRATYEPLRPDNWHQDVFEQIEDDWNRDQNDQQRKVLEAQSAALTAQLASFSAQSNRSNSRQRSDAPPSQHVYRSH</sequence>
<protein>
    <recommendedName>
        <fullName evidence="4">Zn(2)-C6 fungal-type domain-containing protein</fullName>
    </recommendedName>
</protein>